<reference evidence="3" key="1">
    <citation type="submission" date="2023-07" db="EMBL/GenBank/DDBJ databases">
        <title>Comparative genomics of wheat-associated soil bacteria to identify genetic determinants of phenazine resistance.</title>
        <authorList>
            <person name="Mouncey N."/>
        </authorList>
    </citation>
    <scope>NUCLEOTIDE SEQUENCE</scope>
    <source>
        <strain evidence="3">V4I22</strain>
    </source>
</reference>
<keyword evidence="1" id="KW-0902">Two-component regulatory system</keyword>
<dbReference type="InterPro" id="IPR051677">
    <property type="entry name" value="AfsR-DnrI-RedD_regulator"/>
</dbReference>
<name>A0AAW8F3E3_9ACTN</name>
<dbReference type="GO" id="GO:0003677">
    <property type="term" value="F:DNA binding"/>
    <property type="evidence" value="ECO:0007669"/>
    <property type="project" value="UniProtKB-KW"/>
</dbReference>
<sequence>MEQCSIRLCRSGSYAAAMMLAYEALRSDPLRESAHRQLIAIHLAQGNRAQALGVYRECVRQLQRECGTPPSSLLRGLLTER</sequence>
<keyword evidence="3" id="KW-0238">DNA-binding</keyword>
<dbReference type="Gene3D" id="1.25.40.10">
    <property type="entry name" value="Tetratricopeptide repeat domain"/>
    <property type="match status" value="1"/>
</dbReference>
<proteinExistence type="predicted"/>
<protein>
    <submittedName>
        <fullName evidence="3">DNA-binding SARP family transcriptional activator</fullName>
    </submittedName>
</protein>
<dbReference type="Pfam" id="PF03704">
    <property type="entry name" value="BTAD"/>
    <property type="match status" value="1"/>
</dbReference>
<evidence type="ECO:0000256" key="1">
    <source>
        <dbReference type="ARBA" id="ARBA00023012"/>
    </source>
</evidence>
<dbReference type="AlphaFoldDB" id="A0AAW8F3E3"/>
<feature type="domain" description="Bacterial transcriptional activator" evidence="2">
    <location>
        <begin position="8"/>
        <end position="77"/>
    </location>
</feature>
<dbReference type="PANTHER" id="PTHR35807:SF2">
    <property type="entry name" value="TRANSCRIPTIONAL ACTIVATOR DOMAIN"/>
    <property type="match status" value="1"/>
</dbReference>
<evidence type="ECO:0000313" key="4">
    <source>
        <dbReference type="Proteomes" id="UP001234216"/>
    </source>
</evidence>
<gene>
    <name evidence="3" type="ORF">QFZ22_000288</name>
</gene>
<dbReference type="SUPFAM" id="SSF48452">
    <property type="entry name" value="TPR-like"/>
    <property type="match status" value="1"/>
</dbReference>
<dbReference type="InterPro" id="IPR011990">
    <property type="entry name" value="TPR-like_helical_dom_sf"/>
</dbReference>
<dbReference type="RefSeq" id="WP_373430895.1">
    <property type="nucleotide sequence ID" value="NZ_JAUSZV010000001.1"/>
</dbReference>
<dbReference type="Proteomes" id="UP001234216">
    <property type="component" value="Unassembled WGS sequence"/>
</dbReference>
<dbReference type="EMBL" id="JAUSZV010000001">
    <property type="protein sequence ID" value="MDQ0904303.1"/>
    <property type="molecule type" value="Genomic_DNA"/>
</dbReference>
<dbReference type="GO" id="GO:0000160">
    <property type="term" value="P:phosphorelay signal transduction system"/>
    <property type="evidence" value="ECO:0007669"/>
    <property type="project" value="UniProtKB-KW"/>
</dbReference>
<comment type="caution">
    <text evidence="3">The sequence shown here is derived from an EMBL/GenBank/DDBJ whole genome shotgun (WGS) entry which is preliminary data.</text>
</comment>
<evidence type="ECO:0000259" key="2">
    <source>
        <dbReference type="Pfam" id="PF03704"/>
    </source>
</evidence>
<organism evidence="3 4">
    <name type="scientific">Streptomyces canus</name>
    <dbReference type="NCBI Taxonomy" id="58343"/>
    <lineage>
        <taxon>Bacteria</taxon>
        <taxon>Bacillati</taxon>
        <taxon>Actinomycetota</taxon>
        <taxon>Actinomycetes</taxon>
        <taxon>Kitasatosporales</taxon>
        <taxon>Streptomycetaceae</taxon>
        <taxon>Streptomyces</taxon>
        <taxon>Streptomyces aurantiacus group</taxon>
    </lineage>
</organism>
<accession>A0AAW8F3E3</accession>
<dbReference type="PANTHER" id="PTHR35807">
    <property type="entry name" value="TRANSCRIPTIONAL REGULATOR REDD-RELATED"/>
    <property type="match status" value="1"/>
</dbReference>
<evidence type="ECO:0000313" key="3">
    <source>
        <dbReference type="EMBL" id="MDQ0904303.1"/>
    </source>
</evidence>
<dbReference type="InterPro" id="IPR005158">
    <property type="entry name" value="BTAD"/>
</dbReference>